<keyword evidence="1" id="KW-0812">Transmembrane</keyword>
<evidence type="ECO:0000256" key="1">
    <source>
        <dbReference type="SAM" id="Phobius"/>
    </source>
</evidence>
<gene>
    <name evidence="2" type="ORF">ABS642_01470</name>
</gene>
<dbReference type="EMBL" id="CP158357">
    <property type="protein sequence ID" value="XBX78781.1"/>
    <property type="molecule type" value="Genomic_DNA"/>
</dbReference>
<accession>A0AAU7VZ25</accession>
<dbReference type="RefSeq" id="WP_350351990.1">
    <property type="nucleotide sequence ID" value="NZ_CP158357.1"/>
</dbReference>
<feature type="transmembrane region" description="Helical" evidence="1">
    <location>
        <begin position="41"/>
        <end position="59"/>
    </location>
</feature>
<reference evidence="2" key="1">
    <citation type="submission" date="2024-06" db="EMBL/GenBank/DDBJ databases">
        <title>Draft genome sequence of Microbacterium sp. strain A8/3-1, isolated from Oxytropis tragacanthoides Fisch. ex DC. Root nodules in the Altai region of Russia.</title>
        <authorList>
            <person name="Sazanova A."/>
            <person name="Guro P."/>
            <person name="Kuznetsova I."/>
            <person name="Belimov A."/>
            <person name="Safronova V."/>
        </authorList>
    </citation>
    <scope>NUCLEOTIDE SEQUENCE</scope>
    <source>
        <strain evidence="2">A8/3-1</strain>
    </source>
</reference>
<protein>
    <submittedName>
        <fullName evidence="2">Uncharacterized protein</fullName>
    </submittedName>
</protein>
<name>A0AAU7VZ25_9MICO</name>
<keyword evidence="1" id="KW-0472">Membrane</keyword>
<dbReference type="AlphaFoldDB" id="A0AAU7VZ25"/>
<evidence type="ECO:0000313" key="2">
    <source>
        <dbReference type="EMBL" id="XBX78781.1"/>
    </source>
</evidence>
<feature type="transmembrane region" description="Helical" evidence="1">
    <location>
        <begin position="12"/>
        <end position="35"/>
    </location>
</feature>
<proteinExistence type="predicted"/>
<keyword evidence="1" id="KW-1133">Transmembrane helix</keyword>
<organism evidence="2">
    <name type="scientific">Microbacterium sp. A8/3-1</name>
    <dbReference type="NCBI Taxonomy" id="3160749"/>
    <lineage>
        <taxon>Bacteria</taxon>
        <taxon>Bacillati</taxon>
        <taxon>Actinomycetota</taxon>
        <taxon>Actinomycetes</taxon>
        <taxon>Micrococcales</taxon>
        <taxon>Microbacteriaceae</taxon>
        <taxon>Microbacterium</taxon>
    </lineage>
</organism>
<sequence>MNEDRKLRLRQVLTLILGVFALVVTIAMVATFVFVEGTARMWWAALGPGLASVAFLLGWRKLPLLGQQLQRGVDAPSTDDSP</sequence>